<feature type="active site" description="Proton acceptor" evidence="1">
    <location>
        <position position="137"/>
    </location>
</feature>
<dbReference type="Proteomes" id="UP001238973">
    <property type="component" value="Unassembled WGS sequence"/>
</dbReference>
<dbReference type="AlphaFoldDB" id="A0AAJ1QNB2"/>
<dbReference type="PANTHER" id="PTHR43300:SF7">
    <property type="entry name" value="UDP-N-ACETYLBACILLOSAMINE N-ACETYLTRANSFERASE"/>
    <property type="match status" value="1"/>
</dbReference>
<dbReference type="PANTHER" id="PTHR43300">
    <property type="entry name" value="ACETYLTRANSFERASE"/>
    <property type="match status" value="1"/>
</dbReference>
<comment type="caution">
    <text evidence="4">The sequence shown here is derived from an EMBL/GenBank/DDBJ whole genome shotgun (WGS) entry which is preliminary data.</text>
</comment>
<sequence>MRPVVIWGCGGHAREVNFLCEQIGQDVIGFLDERFQMKGAIVDDVPVLGDIDDIKDLLGKVDIICTGVGDPALRRRFFQKTRKAGFDLAEALIHPSVSISKSTHIGKNSIVCEGVVLTVNIKIGEFVIINRSTTIGHDTIIGDYVTVSPGVNISGNVKIGDGAYIGTGTSIREKVKIGDWSVVGGGAFVKDDVPEKTLYAGVPAILKKLLP</sequence>
<evidence type="ECO:0000256" key="2">
    <source>
        <dbReference type="PIRSR" id="PIRSR620019-2"/>
    </source>
</evidence>
<name>A0AAJ1QNB2_9BACI</name>
<evidence type="ECO:0000259" key="3">
    <source>
        <dbReference type="Pfam" id="PF17836"/>
    </source>
</evidence>
<protein>
    <submittedName>
        <fullName evidence="4">Acetyltransferase</fullName>
    </submittedName>
</protein>
<feature type="site" description="Increases basicity of active site His" evidence="1">
    <location>
        <position position="138"/>
    </location>
</feature>
<evidence type="ECO:0000313" key="5">
    <source>
        <dbReference type="Proteomes" id="UP001238973"/>
    </source>
</evidence>
<dbReference type="InterPro" id="IPR001451">
    <property type="entry name" value="Hexapep"/>
</dbReference>
<feature type="domain" description="PglD N-terminal" evidence="3">
    <location>
        <begin position="4"/>
        <end position="80"/>
    </location>
</feature>
<organism evidence="4 5">
    <name type="scientific">Peribacillus frigoritolerans</name>
    <dbReference type="NCBI Taxonomy" id="450367"/>
    <lineage>
        <taxon>Bacteria</taxon>
        <taxon>Bacillati</taxon>
        <taxon>Bacillota</taxon>
        <taxon>Bacilli</taxon>
        <taxon>Bacillales</taxon>
        <taxon>Bacillaceae</taxon>
        <taxon>Peribacillus</taxon>
    </lineage>
</organism>
<dbReference type="Gene3D" id="2.160.10.10">
    <property type="entry name" value="Hexapeptide repeat proteins"/>
    <property type="match status" value="1"/>
</dbReference>
<dbReference type="Pfam" id="PF00132">
    <property type="entry name" value="Hexapep"/>
    <property type="match status" value="2"/>
</dbReference>
<reference evidence="4" key="1">
    <citation type="submission" date="2023-06" db="EMBL/GenBank/DDBJ databases">
        <title>Comparative genomics of Bacillaceae isolates and their secondary metabolite potential.</title>
        <authorList>
            <person name="Song L."/>
            <person name="Nielsen L.J."/>
            <person name="Mohite O."/>
            <person name="Xu X."/>
            <person name="Weber T."/>
            <person name="Kovacs A.T."/>
        </authorList>
    </citation>
    <scope>NUCLEOTIDE SEQUENCE</scope>
    <source>
        <strain evidence="4">G1S1</strain>
    </source>
</reference>
<dbReference type="InterPro" id="IPR011004">
    <property type="entry name" value="Trimer_LpxA-like_sf"/>
</dbReference>
<evidence type="ECO:0000313" key="4">
    <source>
        <dbReference type="EMBL" id="MDM5284690.1"/>
    </source>
</evidence>
<dbReference type="InterPro" id="IPR020019">
    <property type="entry name" value="AcTrfase_PglD-like"/>
</dbReference>
<evidence type="ECO:0000256" key="1">
    <source>
        <dbReference type="PIRSR" id="PIRSR620019-1"/>
    </source>
</evidence>
<feature type="binding site" evidence="2">
    <location>
        <position position="69"/>
    </location>
    <ligand>
        <name>substrate</name>
    </ligand>
</feature>
<dbReference type="Pfam" id="PF17836">
    <property type="entry name" value="PglD_N"/>
    <property type="match status" value="1"/>
</dbReference>
<dbReference type="InterPro" id="IPR050179">
    <property type="entry name" value="Trans_hexapeptide_repeat"/>
</dbReference>
<dbReference type="SUPFAM" id="SSF51161">
    <property type="entry name" value="Trimeric LpxA-like enzymes"/>
    <property type="match status" value="1"/>
</dbReference>
<accession>A0AAJ1QNB2</accession>
<dbReference type="InterPro" id="IPR041561">
    <property type="entry name" value="PglD_N"/>
</dbReference>
<feature type="binding site" evidence="2">
    <location>
        <position position="185"/>
    </location>
    <ligand>
        <name>acetyl-CoA</name>
        <dbReference type="ChEBI" id="CHEBI:57288"/>
    </ligand>
</feature>
<dbReference type="NCBIfam" id="TIGR03570">
    <property type="entry name" value="NeuD_NnaD"/>
    <property type="match status" value="1"/>
</dbReference>
<dbReference type="EMBL" id="JAUCFI010000003">
    <property type="protein sequence ID" value="MDM5284690.1"/>
    <property type="molecule type" value="Genomic_DNA"/>
</dbReference>
<proteinExistence type="predicted"/>
<dbReference type="Gene3D" id="3.40.50.20">
    <property type="match status" value="1"/>
</dbReference>
<dbReference type="RefSeq" id="WP_289350146.1">
    <property type="nucleotide sequence ID" value="NZ_JAUCFI010000003.1"/>
</dbReference>
<dbReference type="CDD" id="cd03360">
    <property type="entry name" value="LbH_AT_putative"/>
    <property type="match status" value="1"/>
</dbReference>
<gene>
    <name evidence="4" type="ORF">QUF85_15455</name>
</gene>